<proteinExistence type="predicted"/>
<dbReference type="Proteomes" id="UP000320762">
    <property type="component" value="Unassembled WGS sequence"/>
</dbReference>
<sequence length="581" mass="61353">MIGVQCSDKIVLFLLTPMSDNIRDRLRRRVSAPTADSLQSTPPALARGRTNRGARGGRRGRGGRGAGSARGRGFGNDVLEPTGEEEGALRLQLGANTTSPHGASLATAPPLIPGASGLVEVPSFEPPSPDLRRTLLALEDQYIDYHVPAPGPVEPFRHDGLPLPTVHVAESPLTTLASSPLQDVDLADVELEEPRLPSCSLTLVIWLRAHVAQAAARTGVQAPRPNPHLLVLYTDVPGLRACQVYRLTGQLFNHLNSPPTVEGVLQVLLNHPRGPQLTSKLATTSEAGVQAYVVMANDASTFTHPTSSFCSGLRTVNTLEGCLSAIDDAQQTPLLPMVRSTFSAALLDRFGCGEGTVSMLLILPQIVAETLLRVSGSTLPNARISLTFTPTNAAVLSPPPSSQLVIPPGGFQITPEAPVACNPPLSPLQYLCHCFPLHVAELAHLDGDPRFGAHGHTKAYSVYRRHTIIADVGATLGLPLGGARASGASEAATVSVSLSGRTTNISFNNVLSFAGRAAGSYRNHKVLMQNLHAHLQSTSDDSIAAFHLRSVNLDSATPAQVQAALSWSLPALRARLATLAT</sequence>
<reference evidence="2 3" key="1">
    <citation type="journal article" date="2019" name="New Phytol.">
        <title>Comparative genomics reveals unique wood-decay strategies and fruiting body development in the Schizophyllaceae.</title>
        <authorList>
            <person name="Almasi E."/>
            <person name="Sahu N."/>
            <person name="Krizsan K."/>
            <person name="Balint B."/>
            <person name="Kovacs G.M."/>
            <person name="Kiss B."/>
            <person name="Cseklye J."/>
            <person name="Drula E."/>
            <person name="Henrissat B."/>
            <person name="Nagy I."/>
            <person name="Chovatia M."/>
            <person name="Adam C."/>
            <person name="LaButti K."/>
            <person name="Lipzen A."/>
            <person name="Riley R."/>
            <person name="Grigoriev I.V."/>
            <person name="Nagy L.G."/>
        </authorList>
    </citation>
    <scope>NUCLEOTIDE SEQUENCE [LARGE SCALE GENOMIC DNA]</scope>
    <source>
        <strain evidence="2 3">NL-1724</strain>
    </source>
</reference>
<gene>
    <name evidence="2" type="ORF">BD626DRAFT_278474</name>
</gene>
<keyword evidence="3" id="KW-1185">Reference proteome</keyword>
<feature type="region of interest" description="Disordered" evidence="1">
    <location>
        <begin position="30"/>
        <end position="81"/>
    </location>
</feature>
<feature type="compositionally biased region" description="Gly residues" evidence="1">
    <location>
        <begin position="63"/>
        <end position="74"/>
    </location>
</feature>
<protein>
    <submittedName>
        <fullName evidence="2">Uncharacterized protein</fullName>
    </submittedName>
</protein>
<accession>A0A550BTE0</accession>
<evidence type="ECO:0000313" key="3">
    <source>
        <dbReference type="Proteomes" id="UP000320762"/>
    </source>
</evidence>
<dbReference type="EMBL" id="VDMD01000094">
    <property type="protein sequence ID" value="TRM55807.1"/>
    <property type="molecule type" value="Genomic_DNA"/>
</dbReference>
<comment type="caution">
    <text evidence="2">The sequence shown here is derived from an EMBL/GenBank/DDBJ whole genome shotgun (WGS) entry which is preliminary data.</text>
</comment>
<evidence type="ECO:0000256" key="1">
    <source>
        <dbReference type="SAM" id="MobiDB-lite"/>
    </source>
</evidence>
<feature type="compositionally biased region" description="Basic residues" evidence="1">
    <location>
        <begin position="49"/>
        <end position="62"/>
    </location>
</feature>
<name>A0A550BTE0_9AGAR</name>
<evidence type="ECO:0000313" key="2">
    <source>
        <dbReference type="EMBL" id="TRM55807.1"/>
    </source>
</evidence>
<organism evidence="2 3">
    <name type="scientific">Schizophyllum amplum</name>
    <dbReference type="NCBI Taxonomy" id="97359"/>
    <lineage>
        <taxon>Eukaryota</taxon>
        <taxon>Fungi</taxon>
        <taxon>Dikarya</taxon>
        <taxon>Basidiomycota</taxon>
        <taxon>Agaricomycotina</taxon>
        <taxon>Agaricomycetes</taxon>
        <taxon>Agaricomycetidae</taxon>
        <taxon>Agaricales</taxon>
        <taxon>Schizophyllaceae</taxon>
        <taxon>Schizophyllum</taxon>
    </lineage>
</organism>
<dbReference type="AlphaFoldDB" id="A0A550BTE0"/>